<proteinExistence type="predicted"/>
<dbReference type="InterPro" id="IPR046685">
    <property type="entry name" value="DUF6555"/>
</dbReference>
<evidence type="ECO:0000313" key="3">
    <source>
        <dbReference type="Proteomes" id="UP000218231"/>
    </source>
</evidence>
<dbReference type="InterPro" id="IPR019626">
    <property type="entry name" value="Stress-induced_KGG_rpt"/>
</dbReference>
<dbReference type="AlphaFoldDB" id="A0A2A2KBD6"/>
<gene>
    <name evidence="2" type="ORF">WR25_22473</name>
</gene>
<evidence type="ECO:0000256" key="1">
    <source>
        <dbReference type="SAM" id="MobiDB-lite"/>
    </source>
</evidence>
<protein>
    <submittedName>
        <fullName evidence="2">Uncharacterized protein</fullName>
    </submittedName>
</protein>
<dbReference type="EMBL" id="LIAE01009098">
    <property type="protein sequence ID" value="PAV71251.1"/>
    <property type="molecule type" value="Genomic_DNA"/>
</dbReference>
<evidence type="ECO:0000313" key="2">
    <source>
        <dbReference type="EMBL" id="PAV71251.1"/>
    </source>
</evidence>
<feature type="region of interest" description="Disordered" evidence="1">
    <location>
        <begin position="1"/>
        <end position="74"/>
    </location>
</feature>
<sequence length="284" mass="30263">MARDQDQTGQLGGTKETNPGNFANDRERASRAGQKGGRNSGGNFANDRARASEAGRKGGRNSHGSTSGPASMPSPQLFTIEYLLHGQPRRFIIRQEHMDNAEAWHWASCDAGLGIIPKFGRERIKKVSRPMAERHGITEQPAGRVVDHHFAVANGEDGRADGFGADALADETIDAGGHDCADHLRVVDHRHDDQRGALQLAAQFGEAADAGEAGEAQLRGVAGFPAGPLACHLPAGAALLRGIRRGVDRHAPGDQALARALPGAAHLRHAGRLHRHQLRPGGRR</sequence>
<name>A0A2A2KBD6_9BILA</name>
<dbReference type="Pfam" id="PF20192">
    <property type="entry name" value="DUF6555"/>
    <property type="match status" value="1"/>
</dbReference>
<keyword evidence="3" id="KW-1185">Reference proteome</keyword>
<accession>A0A2A2KBD6</accession>
<dbReference type="STRING" id="2018661.A0A2A2KBD6"/>
<dbReference type="Proteomes" id="UP000218231">
    <property type="component" value="Unassembled WGS sequence"/>
</dbReference>
<feature type="compositionally biased region" description="Polar residues" evidence="1">
    <location>
        <begin position="62"/>
        <end position="74"/>
    </location>
</feature>
<organism evidence="2 3">
    <name type="scientific">Diploscapter pachys</name>
    <dbReference type="NCBI Taxonomy" id="2018661"/>
    <lineage>
        <taxon>Eukaryota</taxon>
        <taxon>Metazoa</taxon>
        <taxon>Ecdysozoa</taxon>
        <taxon>Nematoda</taxon>
        <taxon>Chromadorea</taxon>
        <taxon>Rhabditida</taxon>
        <taxon>Rhabditina</taxon>
        <taxon>Rhabditomorpha</taxon>
        <taxon>Rhabditoidea</taxon>
        <taxon>Rhabditidae</taxon>
        <taxon>Diploscapter</taxon>
    </lineage>
</organism>
<reference evidence="2 3" key="1">
    <citation type="journal article" date="2017" name="Curr. Biol.">
        <title>Genome architecture and evolution of a unichromosomal asexual nematode.</title>
        <authorList>
            <person name="Fradin H."/>
            <person name="Zegar C."/>
            <person name="Gutwein M."/>
            <person name="Lucas J."/>
            <person name="Kovtun M."/>
            <person name="Corcoran D."/>
            <person name="Baugh L.R."/>
            <person name="Kiontke K."/>
            <person name="Gunsalus K."/>
            <person name="Fitch D.H."/>
            <person name="Piano F."/>
        </authorList>
    </citation>
    <scope>NUCLEOTIDE SEQUENCE [LARGE SCALE GENOMIC DNA]</scope>
    <source>
        <strain evidence="2">PF1309</strain>
    </source>
</reference>
<feature type="compositionally biased region" description="Basic and acidic residues" evidence="1">
    <location>
        <begin position="47"/>
        <end position="56"/>
    </location>
</feature>
<comment type="caution">
    <text evidence="2">The sequence shown here is derived from an EMBL/GenBank/DDBJ whole genome shotgun (WGS) entry which is preliminary data.</text>
</comment>
<dbReference type="Pfam" id="PF10685">
    <property type="entry name" value="KGG"/>
    <property type="match status" value="2"/>
</dbReference>